<dbReference type="Gene3D" id="1.25.40.20">
    <property type="entry name" value="Ankyrin repeat-containing domain"/>
    <property type="match status" value="1"/>
</dbReference>
<gene>
    <name evidence="1" type="ORF">A0U93_01235</name>
</gene>
<evidence type="ECO:0000313" key="1">
    <source>
        <dbReference type="EMBL" id="AQS86802.1"/>
    </source>
</evidence>
<dbReference type="EMBL" id="CP014691">
    <property type="protein sequence ID" value="AQS86802.1"/>
    <property type="molecule type" value="Genomic_DNA"/>
</dbReference>
<dbReference type="PROSITE" id="PS50297">
    <property type="entry name" value="ANK_REP_REGION"/>
    <property type="match status" value="1"/>
</dbReference>
<reference evidence="1 2" key="1">
    <citation type="submission" date="2016-03" db="EMBL/GenBank/DDBJ databases">
        <title>Acetic acid bacteria sequencing.</title>
        <authorList>
            <person name="Brandt J."/>
            <person name="Jakob F."/>
            <person name="Vogel R.F."/>
        </authorList>
    </citation>
    <scope>NUCLEOTIDE SEQUENCE [LARGE SCALE GENOMIC DNA]</scope>
    <source>
        <strain evidence="1 2">NBRC 101099</strain>
    </source>
</reference>
<evidence type="ECO:0000313" key="2">
    <source>
        <dbReference type="Proteomes" id="UP000188604"/>
    </source>
</evidence>
<dbReference type="Proteomes" id="UP000188604">
    <property type="component" value="Chromosome"/>
</dbReference>
<dbReference type="STRING" id="320497.A0U93_01235"/>
<dbReference type="KEGG" id="nch:A0U93_01235"/>
<accession>A0A1U9KLY0</accession>
<dbReference type="InterPro" id="IPR002110">
    <property type="entry name" value="Ankyrin_rpt"/>
</dbReference>
<name>A0A1U9KLY0_9PROT</name>
<organism evidence="1 2">
    <name type="scientific">Neoasaia chiangmaiensis</name>
    <dbReference type="NCBI Taxonomy" id="320497"/>
    <lineage>
        <taxon>Bacteria</taxon>
        <taxon>Pseudomonadati</taxon>
        <taxon>Pseudomonadota</taxon>
        <taxon>Alphaproteobacteria</taxon>
        <taxon>Acetobacterales</taxon>
        <taxon>Acetobacteraceae</taxon>
        <taxon>Neoasaia</taxon>
    </lineage>
</organism>
<dbReference type="SUPFAM" id="SSF48403">
    <property type="entry name" value="Ankyrin repeat"/>
    <property type="match status" value="1"/>
</dbReference>
<proteinExistence type="predicted"/>
<sequence>MRIVPLMLVACLCCVGCKKKEHTVSQNSDKEPHLPMIGAVMHSDTDEVRRLAAKGIGLNERAPEDQSTPLLMAAATDQWPVVELLIDSGANIWNHSEFGDTSANYTLDSRILRGSPEDAARVRVIEKLKARGYPFPPPNPDEVLALDKAGKWPPPGVKR</sequence>
<dbReference type="InterPro" id="IPR036770">
    <property type="entry name" value="Ankyrin_rpt-contain_sf"/>
</dbReference>
<protein>
    <submittedName>
        <fullName evidence="1">Uncharacterized protein</fullName>
    </submittedName>
</protein>
<dbReference type="OrthoDB" id="7557978at2"/>
<keyword evidence="2" id="KW-1185">Reference proteome</keyword>
<dbReference type="Pfam" id="PF13637">
    <property type="entry name" value="Ank_4"/>
    <property type="match status" value="1"/>
</dbReference>
<dbReference type="AlphaFoldDB" id="A0A1U9KLY0"/>
<dbReference type="PROSITE" id="PS50088">
    <property type="entry name" value="ANK_REPEAT"/>
    <property type="match status" value="1"/>
</dbReference>